<keyword evidence="1" id="KW-0808">Transferase</keyword>
<comment type="caution">
    <text evidence="3">The sequence shown here is derived from an EMBL/GenBank/DDBJ whole genome shotgun (WGS) entry which is preliminary data.</text>
</comment>
<dbReference type="Proteomes" id="UP001159405">
    <property type="component" value="Unassembled WGS sequence"/>
</dbReference>
<dbReference type="InterPro" id="IPR001296">
    <property type="entry name" value="Glyco_trans_1"/>
</dbReference>
<feature type="domain" description="Glycosyl transferase family 1" evidence="2">
    <location>
        <begin position="181"/>
        <end position="331"/>
    </location>
</feature>
<evidence type="ECO:0000256" key="1">
    <source>
        <dbReference type="ARBA" id="ARBA00022676"/>
    </source>
</evidence>
<dbReference type="CDD" id="cd03801">
    <property type="entry name" value="GT4_PimA-like"/>
    <property type="match status" value="1"/>
</dbReference>
<protein>
    <recommendedName>
        <fullName evidence="2">Glycosyl transferase family 1 domain-containing protein</fullName>
    </recommendedName>
</protein>
<keyword evidence="1" id="KW-0328">Glycosyltransferase</keyword>
<dbReference type="EMBL" id="CALNXK010000016">
    <property type="protein sequence ID" value="CAH3103906.1"/>
    <property type="molecule type" value="Genomic_DNA"/>
</dbReference>
<dbReference type="InterPro" id="IPR052622">
    <property type="entry name" value="Glycosyltransferase_G1"/>
</dbReference>
<gene>
    <name evidence="3" type="ORF">PLOB_00011456</name>
</gene>
<sequence>MRVLLLASLTSETGNFSTAERIQKCLGDCNIECWLQCISSFSDCVSVTKFVHAHAFRCVIGIHAWRAGRLLLDCPVPFAIIFGGTDLNEHKKDKEKFEAMSKVVVKASYLVAFSNPMKKQATALWPRSEEKFILQPQAVCVGPSNFQLHDHLKHLIKPLSHSPVINGMYMCQDPEYFDLIVFMLVAGLRRVKDPLYLAASIAEWHKEDRRIHLVIVGPELDTEFAREVKSELRRYPGVVLMPSVPACDLHAAIQDCFAVVNSSSSEGMASAILESMNLGVPVLARNIPGNSAVIQHGESGLLFDTPQEFVSLSKELLKTPSLRTRLINNAKTYVSEHHSIENERNTYESLVEKLASLEHGKRTISLENSDER</sequence>
<name>A0ABN8NCD5_9CNID</name>
<proteinExistence type="predicted"/>
<dbReference type="Gene3D" id="3.40.50.2000">
    <property type="entry name" value="Glycogen Phosphorylase B"/>
    <property type="match status" value="2"/>
</dbReference>
<accession>A0ABN8NCD5</accession>
<organism evidence="3 4">
    <name type="scientific">Porites lobata</name>
    <dbReference type="NCBI Taxonomy" id="104759"/>
    <lineage>
        <taxon>Eukaryota</taxon>
        <taxon>Metazoa</taxon>
        <taxon>Cnidaria</taxon>
        <taxon>Anthozoa</taxon>
        <taxon>Hexacorallia</taxon>
        <taxon>Scleractinia</taxon>
        <taxon>Fungiina</taxon>
        <taxon>Poritidae</taxon>
        <taxon>Porites</taxon>
    </lineage>
</organism>
<keyword evidence="4" id="KW-1185">Reference proteome</keyword>
<dbReference type="Pfam" id="PF00534">
    <property type="entry name" value="Glycos_transf_1"/>
    <property type="match status" value="1"/>
</dbReference>
<reference evidence="3 4" key="1">
    <citation type="submission" date="2022-05" db="EMBL/GenBank/DDBJ databases">
        <authorList>
            <consortium name="Genoscope - CEA"/>
            <person name="William W."/>
        </authorList>
    </citation>
    <scope>NUCLEOTIDE SEQUENCE [LARGE SCALE GENOMIC DNA]</scope>
</reference>
<evidence type="ECO:0000313" key="3">
    <source>
        <dbReference type="EMBL" id="CAH3103906.1"/>
    </source>
</evidence>
<evidence type="ECO:0000259" key="2">
    <source>
        <dbReference type="Pfam" id="PF00534"/>
    </source>
</evidence>
<evidence type="ECO:0000313" key="4">
    <source>
        <dbReference type="Proteomes" id="UP001159405"/>
    </source>
</evidence>
<dbReference type="SUPFAM" id="SSF53756">
    <property type="entry name" value="UDP-Glycosyltransferase/glycogen phosphorylase"/>
    <property type="match status" value="1"/>
</dbReference>
<dbReference type="PANTHER" id="PTHR46660">
    <property type="match status" value="1"/>
</dbReference>
<dbReference type="PANTHER" id="PTHR46660:SF2">
    <property type="entry name" value="GLYCOSYLTRANSFERASE 1 DOMAIN-CONTAINING PROTEIN 1"/>
    <property type="match status" value="1"/>
</dbReference>